<evidence type="ECO:0000256" key="4">
    <source>
        <dbReference type="PIRSR" id="PIRSR600542-1"/>
    </source>
</evidence>
<dbReference type="Gene3D" id="3.30.559.10">
    <property type="entry name" value="Chloramphenicol acetyltransferase-like domain"/>
    <property type="match status" value="2"/>
</dbReference>
<dbReference type="KEGG" id="hazt:108667374"/>
<dbReference type="InterPro" id="IPR000542">
    <property type="entry name" value="Carn_acyl_trans"/>
</dbReference>
<dbReference type="InterPro" id="IPR039551">
    <property type="entry name" value="Cho/carn_acyl_trans"/>
</dbReference>
<accession>A0A8B7N9E6</accession>
<dbReference type="Pfam" id="PF00755">
    <property type="entry name" value="Carn_acyltransf"/>
    <property type="match status" value="1"/>
</dbReference>
<reference evidence="8" key="1">
    <citation type="submission" date="2025-08" db="UniProtKB">
        <authorList>
            <consortium name="RefSeq"/>
        </authorList>
    </citation>
    <scope>IDENTIFICATION</scope>
    <source>
        <tissue evidence="8">Whole organism</tissue>
    </source>
</reference>
<evidence type="ECO:0000256" key="2">
    <source>
        <dbReference type="ARBA" id="ARBA00022679"/>
    </source>
</evidence>
<evidence type="ECO:0000313" key="8">
    <source>
        <dbReference type="RefSeq" id="XP_018009883.1"/>
    </source>
</evidence>
<evidence type="ECO:0000259" key="6">
    <source>
        <dbReference type="Pfam" id="PF00755"/>
    </source>
</evidence>
<organism evidence="7 8">
    <name type="scientific">Hyalella azteca</name>
    <name type="common">Amphipod</name>
    <dbReference type="NCBI Taxonomy" id="294128"/>
    <lineage>
        <taxon>Eukaryota</taxon>
        <taxon>Metazoa</taxon>
        <taxon>Ecdysozoa</taxon>
        <taxon>Arthropoda</taxon>
        <taxon>Crustacea</taxon>
        <taxon>Multicrustacea</taxon>
        <taxon>Malacostraca</taxon>
        <taxon>Eumalacostraca</taxon>
        <taxon>Peracarida</taxon>
        <taxon>Amphipoda</taxon>
        <taxon>Senticaudata</taxon>
        <taxon>Talitrida</taxon>
        <taxon>Talitroidea</taxon>
        <taxon>Hyalellidae</taxon>
        <taxon>Hyalella</taxon>
    </lineage>
</organism>
<keyword evidence="3 5" id="KW-0012">Acyltransferase</keyword>
<feature type="domain" description="Choline/carnitine acyltransferase" evidence="6">
    <location>
        <begin position="68"/>
        <end position="656"/>
    </location>
</feature>
<dbReference type="GO" id="GO:0005739">
    <property type="term" value="C:mitochondrion"/>
    <property type="evidence" value="ECO:0007669"/>
    <property type="project" value="TreeGrafter"/>
</dbReference>
<dbReference type="AlphaFoldDB" id="A0A8B7N9E6"/>
<dbReference type="OMA" id="HILVMRR"/>
<dbReference type="RefSeq" id="XP_018009883.1">
    <property type="nucleotide sequence ID" value="XM_018154394.2"/>
</dbReference>
<dbReference type="Proteomes" id="UP000694843">
    <property type="component" value="Unplaced"/>
</dbReference>
<dbReference type="SUPFAM" id="SSF52777">
    <property type="entry name" value="CoA-dependent acyltransferases"/>
    <property type="match status" value="2"/>
</dbReference>
<evidence type="ECO:0000256" key="3">
    <source>
        <dbReference type="ARBA" id="ARBA00023315"/>
    </source>
</evidence>
<dbReference type="Gene3D" id="3.30.559.70">
    <property type="entry name" value="Choline/Carnitine o-acyltransferase, domain 2"/>
    <property type="match status" value="1"/>
</dbReference>
<evidence type="ECO:0000256" key="5">
    <source>
        <dbReference type="RuleBase" id="RU003801"/>
    </source>
</evidence>
<dbReference type="CTD" id="1376"/>
<gene>
    <name evidence="8" type="primary">LOC108667374</name>
</gene>
<keyword evidence="7" id="KW-1185">Reference proteome</keyword>
<dbReference type="GeneID" id="108667374"/>
<dbReference type="PANTHER" id="PTHR22589">
    <property type="entry name" value="CARNITINE O-ACYLTRANSFERASE"/>
    <property type="match status" value="1"/>
</dbReference>
<dbReference type="GO" id="GO:0006635">
    <property type="term" value="P:fatty acid beta-oxidation"/>
    <property type="evidence" value="ECO:0007669"/>
    <property type="project" value="TreeGrafter"/>
</dbReference>
<dbReference type="PROSITE" id="PS00440">
    <property type="entry name" value="ACYLTRANSF_C_2"/>
    <property type="match status" value="1"/>
</dbReference>
<evidence type="ECO:0000313" key="7">
    <source>
        <dbReference type="Proteomes" id="UP000694843"/>
    </source>
</evidence>
<keyword evidence="2 5" id="KW-0808">Transferase</keyword>
<proteinExistence type="inferred from homology"/>
<dbReference type="Gene3D" id="1.20.1280.180">
    <property type="match status" value="1"/>
</dbReference>
<evidence type="ECO:0000256" key="1">
    <source>
        <dbReference type="ARBA" id="ARBA00005232"/>
    </source>
</evidence>
<comment type="similarity">
    <text evidence="1 5">Belongs to the carnitine/choline acetyltransferase family.</text>
</comment>
<protein>
    <submittedName>
        <fullName evidence="8">Carnitine O-palmitoyltransferase 2, mitochondrial</fullName>
    </submittedName>
</protein>
<dbReference type="PANTHER" id="PTHR22589:SF16">
    <property type="entry name" value="CARNITINE O-PALMITOYLTRANSFERASE 2, MITOCHONDRIAL"/>
    <property type="match status" value="1"/>
</dbReference>
<dbReference type="GO" id="GO:0004095">
    <property type="term" value="F:carnitine O-palmitoyltransferase activity"/>
    <property type="evidence" value="ECO:0007669"/>
    <property type="project" value="TreeGrafter"/>
</dbReference>
<sequence length="670" mass="74097">MTMALRISIFPFNRHQIWLANYSAYGRNLSTSASKAISSINDFTSDEYQFLHKSSLPSMYYQKSLLRLPIPDLEKTCSRYLLSQQALLSKDEYRVTEAAVADFRTVTGPPLQAKLKAWDKNNKHTNYVSEPWFDMYLKDRASVVLNYNPFLAFKFPEPPMNDPLLRATNMLVSSARFLRTFRAGLLEPEVYHLDPAKSNTPFYRRAVGLAPQMLASFVSYAFKAFPLDMSQYSRLLNSTRVPQVGRDVLSSDDTARHVLVMRNGNFYVFDILDENGAIYPPAHLHACMAHIAADTTPRPAHPLGYLTSENRDTWAKVRQELVAAGNAESLAAVDHAAFNLVLDGQVVGQDPELCYRTFLYGDGGNRWFDKSFSLILSADGIAALNFEHSWGDGVAVMRYFNEVSEDVEKHCFVGPDSPPAPLDPSKHVKILEWRVPDSVAAAVEAARRSYEAATSALAVHVLEAPCVSKRLCKHHRVSPDAVAQLGLQVAYRMLYGGTAATYESCSTSAFKHGRTETVRPATLQTKAFSEAVCEGDTRDVAKLKALVNECSKVHNQLTKEAAMGQGFDRHLFGLRNLALQAGGELPALYRDPAYAKINHNVISTSTLPSNNISFGGFAPVVKDGFGVGYQMQEEMVGVVMSSYPPHRDGAAFIDCLGKAYGIIGDVLTAA</sequence>
<name>A0A8B7N9E6_HYAAZ</name>
<dbReference type="InterPro" id="IPR042231">
    <property type="entry name" value="Cho/carn_acyl_trans_2"/>
</dbReference>
<dbReference type="OrthoDB" id="240216at2759"/>
<feature type="active site" description="Proton acceptor" evidence="4">
    <location>
        <position position="388"/>
    </location>
</feature>
<dbReference type="InterPro" id="IPR023213">
    <property type="entry name" value="CAT-like_dom_sf"/>
</dbReference>